<reference evidence="3" key="1">
    <citation type="journal article" date="2013" name="Proc. Natl. Acad. Sci. U.S.A.">
        <title>Genome structure and metabolic features in the red seaweed Chondrus crispus shed light on evolution of the Archaeplastida.</title>
        <authorList>
            <person name="Collen J."/>
            <person name="Porcel B."/>
            <person name="Carre W."/>
            <person name="Ball S.G."/>
            <person name="Chaparro C."/>
            <person name="Tonon T."/>
            <person name="Barbeyron T."/>
            <person name="Michel G."/>
            <person name="Noel B."/>
            <person name="Valentin K."/>
            <person name="Elias M."/>
            <person name="Artiguenave F."/>
            <person name="Arun A."/>
            <person name="Aury J.M."/>
            <person name="Barbosa-Neto J.F."/>
            <person name="Bothwell J.H."/>
            <person name="Bouget F.Y."/>
            <person name="Brillet L."/>
            <person name="Cabello-Hurtado F."/>
            <person name="Capella-Gutierrez S."/>
            <person name="Charrier B."/>
            <person name="Cladiere L."/>
            <person name="Cock J.M."/>
            <person name="Coelho S.M."/>
            <person name="Colleoni C."/>
            <person name="Czjzek M."/>
            <person name="Da Silva C."/>
            <person name="Delage L."/>
            <person name="Denoeud F."/>
            <person name="Deschamps P."/>
            <person name="Dittami S.M."/>
            <person name="Gabaldon T."/>
            <person name="Gachon C.M."/>
            <person name="Groisillier A."/>
            <person name="Herve C."/>
            <person name="Jabbari K."/>
            <person name="Katinka M."/>
            <person name="Kloareg B."/>
            <person name="Kowalczyk N."/>
            <person name="Labadie K."/>
            <person name="Leblanc C."/>
            <person name="Lopez P.J."/>
            <person name="McLachlan D.H."/>
            <person name="Meslet-Cladiere L."/>
            <person name="Moustafa A."/>
            <person name="Nehr Z."/>
            <person name="Nyvall Collen P."/>
            <person name="Panaud O."/>
            <person name="Partensky F."/>
            <person name="Poulain J."/>
            <person name="Rensing S.A."/>
            <person name="Rousvoal S."/>
            <person name="Samson G."/>
            <person name="Symeonidi A."/>
            <person name="Weissenbach J."/>
            <person name="Zambounis A."/>
            <person name="Wincker P."/>
            <person name="Boyen C."/>
        </authorList>
    </citation>
    <scope>NUCLEOTIDE SEQUENCE [LARGE SCALE GENOMIC DNA]</scope>
    <source>
        <strain evidence="3">cv. Stackhouse</strain>
    </source>
</reference>
<accession>R7QME2</accession>
<protein>
    <submittedName>
        <fullName evidence="2">Uncharacterized protein</fullName>
    </submittedName>
</protein>
<dbReference type="AlphaFoldDB" id="R7QME2"/>
<dbReference type="GeneID" id="17326899"/>
<dbReference type="RefSeq" id="XP_005719180.1">
    <property type="nucleotide sequence ID" value="XM_005719123.1"/>
</dbReference>
<dbReference type="Proteomes" id="UP000012073">
    <property type="component" value="Unassembled WGS sequence"/>
</dbReference>
<evidence type="ECO:0000256" key="1">
    <source>
        <dbReference type="SAM" id="Phobius"/>
    </source>
</evidence>
<keyword evidence="1" id="KW-0472">Membrane</keyword>
<proteinExistence type="predicted"/>
<sequence length="165" mass="18279">MQFVSHLRTLSVLGGVEKDENERFLNYVGARTRATFDTRSVLGFLSLILITTIGLVVCTWSNEYERSRTLTSDRDLDRSRKSKSLRVGSDAQYVLSLLEDEETDARKCMDPDETQRGICLTKTGEGLYHVTTGHRGTTFGGGVIEGRASEGEYSSKVRTTTQGSA</sequence>
<dbReference type="Gramene" id="CDF39269">
    <property type="protein sequence ID" value="CDF39269"/>
    <property type="gene ID" value="CHC_T00000196001"/>
</dbReference>
<feature type="transmembrane region" description="Helical" evidence="1">
    <location>
        <begin position="41"/>
        <end position="60"/>
    </location>
</feature>
<evidence type="ECO:0000313" key="2">
    <source>
        <dbReference type="EMBL" id="CDF39269.1"/>
    </source>
</evidence>
<keyword evidence="3" id="KW-1185">Reference proteome</keyword>
<gene>
    <name evidence="2" type="ORF">CHC_T00000196001</name>
</gene>
<organism evidence="2 3">
    <name type="scientific">Chondrus crispus</name>
    <name type="common">Carrageen Irish moss</name>
    <name type="synonym">Polymorpha crispa</name>
    <dbReference type="NCBI Taxonomy" id="2769"/>
    <lineage>
        <taxon>Eukaryota</taxon>
        <taxon>Rhodophyta</taxon>
        <taxon>Florideophyceae</taxon>
        <taxon>Rhodymeniophycidae</taxon>
        <taxon>Gigartinales</taxon>
        <taxon>Gigartinaceae</taxon>
        <taxon>Chondrus</taxon>
    </lineage>
</organism>
<dbReference type="KEGG" id="ccp:CHC_T00000196001"/>
<dbReference type="EMBL" id="HG002016">
    <property type="protein sequence ID" value="CDF39269.1"/>
    <property type="molecule type" value="Genomic_DNA"/>
</dbReference>
<keyword evidence="1" id="KW-1133">Transmembrane helix</keyword>
<keyword evidence="1" id="KW-0812">Transmembrane</keyword>
<name>R7QME2_CHOCR</name>
<evidence type="ECO:0000313" key="3">
    <source>
        <dbReference type="Proteomes" id="UP000012073"/>
    </source>
</evidence>